<sequence>MRFTAAVLMLATAIGGATAAPSAEAAPLQARDEPVNIQVCTGINKAGCTGFTVYTQHQCFNLNGTPVNQNVHSVSIPDGYRCRFWSSTVCNGGGTGDIQAPGNDNIGSSGVSSVKCYKN</sequence>
<evidence type="ECO:0000313" key="2">
    <source>
        <dbReference type="Proteomes" id="UP000325579"/>
    </source>
</evidence>
<accession>A0A5N6I8C3</accession>
<dbReference type="RefSeq" id="XP_031943544.1">
    <property type="nucleotide sequence ID" value="XM_032081441.1"/>
</dbReference>
<reference evidence="1 2" key="1">
    <citation type="submission" date="2019-04" db="EMBL/GenBank/DDBJ databases">
        <authorList>
            <consortium name="DOE Joint Genome Institute"/>
            <person name="Mondo S."/>
            <person name="Kjaerbolling I."/>
            <person name="Vesth T."/>
            <person name="Frisvad J.C."/>
            <person name="Nybo J.L."/>
            <person name="Theobald S."/>
            <person name="Kildgaard S."/>
            <person name="Isbrandt T."/>
            <person name="Kuo A."/>
            <person name="Sato A."/>
            <person name="Lyhne E.K."/>
            <person name="Kogle M.E."/>
            <person name="Wiebenga A."/>
            <person name="Kun R.S."/>
            <person name="Lubbers R.J."/>
            <person name="Makela M.R."/>
            <person name="Barry K."/>
            <person name="Chovatia M."/>
            <person name="Clum A."/>
            <person name="Daum C."/>
            <person name="Haridas S."/>
            <person name="He G."/>
            <person name="LaButti K."/>
            <person name="Lipzen A."/>
            <person name="Riley R."/>
            <person name="Salamov A."/>
            <person name="Simmons B.A."/>
            <person name="Magnuson J.K."/>
            <person name="Henrissat B."/>
            <person name="Mortensen U.H."/>
            <person name="Larsen T.O."/>
            <person name="Devries R.P."/>
            <person name="Grigoriev I.V."/>
            <person name="Machida M."/>
            <person name="Baker S.E."/>
            <person name="Andersen M.R."/>
            <person name="Cantor M.N."/>
            <person name="Hua S.X."/>
        </authorList>
    </citation>
    <scope>NUCLEOTIDE SEQUENCE [LARGE SCALE GENOMIC DNA]</scope>
    <source>
        <strain evidence="1 2">CBS 119388</strain>
    </source>
</reference>
<evidence type="ECO:0000313" key="1">
    <source>
        <dbReference type="EMBL" id="KAE8406225.1"/>
    </source>
</evidence>
<gene>
    <name evidence="1" type="ORF">BDV37DRAFT_243465</name>
</gene>
<proteinExistence type="predicted"/>
<protein>
    <submittedName>
        <fullName evidence="1">Uncharacterized protein</fullName>
    </submittedName>
</protein>
<dbReference type="AlphaFoldDB" id="A0A5N6I8C3"/>
<dbReference type="GeneID" id="43666132"/>
<accession>A0A5N7DIZ1</accession>
<dbReference type="OrthoDB" id="4323739at2759"/>
<keyword evidence="2" id="KW-1185">Reference proteome</keyword>
<dbReference type="EMBL" id="ML736755">
    <property type="protein sequence ID" value="KAE8406225.1"/>
    <property type="molecule type" value="Genomic_DNA"/>
</dbReference>
<dbReference type="Proteomes" id="UP000325579">
    <property type="component" value="Unassembled WGS sequence"/>
</dbReference>
<name>A0A5N6I8C3_9EURO</name>
<organism evidence="1 2">
    <name type="scientific">Aspergillus pseudonomiae</name>
    <dbReference type="NCBI Taxonomy" id="1506151"/>
    <lineage>
        <taxon>Eukaryota</taxon>
        <taxon>Fungi</taxon>
        <taxon>Dikarya</taxon>
        <taxon>Ascomycota</taxon>
        <taxon>Pezizomycotina</taxon>
        <taxon>Eurotiomycetes</taxon>
        <taxon>Eurotiomycetidae</taxon>
        <taxon>Eurotiales</taxon>
        <taxon>Aspergillaceae</taxon>
        <taxon>Aspergillus</taxon>
        <taxon>Aspergillus subgen. Circumdati</taxon>
    </lineage>
</organism>